<dbReference type="InterPro" id="IPR013103">
    <property type="entry name" value="RVT_2"/>
</dbReference>
<feature type="domain" description="Reverse transcriptase Ty1/copia-type" evidence="1">
    <location>
        <begin position="9"/>
        <end position="65"/>
    </location>
</feature>
<name>A0A371F025_MUCPR</name>
<dbReference type="EMBL" id="QJKJ01011248">
    <property type="protein sequence ID" value="RDX71646.1"/>
    <property type="molecule type" value="Genomic_DNA"/>
</dbReference>
<evidence type="ECO:0000313" key="2">
    <source>
        <dbReference type="EMBL" id="RDX71646.1"/>
    </source>
</evidence>
<comment type="caution">
    <text evidence="2">The sequence shown here is derived from an EMBL/GenBank/DDBJ whole genome shotgun (WGS) entry which is preliminary data.</text>
</comment>
<evidence type="ECO:0000259" key="1">
    <source>
        <dbReference type="Pfam" id="PF07727"/>
    </source>
</evidence>
<keyword evidence="3" id="KW-1185">Reference proteome</keyword>
<sequence>MHLFLTLKRRYDAFGEVAKYKARLVAKGFLQKAGLDYYEVLPPMARIDTMRSVVVATILRGWSLH</sequence>
<dbReference type="AlphaFoldDB" id="A0A371F025"/>
<dbReference type="Pfam" id="PF07727">
    <property type="entry name" value="RVT_2"/>
    <property type="match status" value="1"/>
</dbReference>
<reference evidence="2" key="1">
    <citation type="submission" date="2018-05" db="EMBL/GenBank/DDBJ databases">
        <title>Draft genome of Mucuna pruriens seed.</title>
        <authorList>
            <person name="Nnadi N.E."/>
            <person name="Vos R."/>
            <person name="Hasami M.H."/>
            <person name="Devisetty U.K."/>
            <person name="Aguiy J.C."/>
        </authorList>
    </citation>
    <scope>NUCLEOTIDE SEQUENCE [LARGE SCALE GENOMIC DNA]</scope>
    <source>
        <strain evidence="2">JCA_2017</strain>
    </source>
</reference>
<feature type="non-terminal residue" evidence="2">
    <location>
        <position position="1"/>
    </location>
</feature>
<accession>A0A371F025</accession>
<organism evidence="2 3">
    <name type="scientific">Mucuna pruriens</name>
    <name type="common">Velvet bean</name>
    <name type="synonym">Dolichos pruriens</name>
    <dbReference type="NCBI Taxonomy" id="157652"/>
    <lineage>
        <taxon>Eukaryota</taxon>
        <taxon>Viridiplantae</taxon>
        <taxon>Streptophyta</taxon>
        <taxon>Embryophyta</taxon>
        <taxon>Tracheophyta</taxon>
        <taxon>Spermatophyta</taxon>
        <taxon>Magnoliopsida</taxon>
        <taxon>eudicotyledons</taxon>
        <taxon>Gunneridae</taxon>
        <taxon>Pentapetalae</taxon>
        <taxon>rosids</taxon>
        <taxon>fabids</taxon>
        <taxon>Fabales</taxon>
        <taxon>Fabaceae</taxon>
        <taxon>Papilionoideae</taxon>
        <taxon>50 kb inversion clade</taxon>
        <taxon>NPAAA clade</taxon>
        <taxon>indigoferoid/millettioid clade</taxon>
        <taxon>Phaseoleae</taxon>
        <taxon>Mucuna</taxon>
    </lineage>
</organism>
<protein>
    <submittedName>
        <fullName evidence="2">Copia protein</fullName>
    </submittedName>
</protein>
<proteinExistence type="predicted"/>
<dbReference type="Proteomes" id="UP000257109">
    <property type="component" value="Unassembled WGS sequence"/>
</dbReference>
<gene>
    <name evidence="2" type="primary">GIP</name>
    <name evidence="2" type="ORF">CR513_48979</name>
</gene>
<evidence type="ECO:0000313" key="3">
    <source>
        <dbReference type="Proteomes" id="UP000257109"/>
    </source>
</evidence>